<dbReference type="InterPro" id="IPR056729">
    <property type="entry name" value="GMPPB_C"/>
</dbReference>
<evidence type="ECO:0000259" key="2">
    <source>
        <dbReference type="Pfam" id="PF25087"/>
    </source>
</evidence>
<accession>U6MTZ4</accession>
<keyword evidence="3" id="KW-0548">Nucleotidyltransferase</keyword>
<dbReference type="RefSeq" id="XP_013436154.1">
    <property type="nucleotide sequence ID" value="XM_013580700.1"/>
</dbReference>
<reference evidence="3" key="2">
    <citation type="submission" date="2013-10" db="EMBL/GenBank/DDBJ databases">
        <authorList>
            <person name="Aslett M."/>
        </authorList>
    </citation>
    <scope>NUCLEOTIDE SEQUENCE [LARGE SCALE GENOMIC DNA]</scope>
    <source>
        <strain evidence="3">Houghton</strain>
    </source>
</reference>
<dbReference type="EMBL" id="HG724688">
    <property type="protein sequence ID" value="CDJ67687.1"/>
    <property type="molecule type" value="Genomic_DNA"/>
</dbReference>
<dbReference type="OrthoDB" id="1733332at2759"/>
<dbReference type="GeneID" id="25474133"/>
<organism evidence="3 4">
    <name type="scientific">Eimeria necatrix</name>
    <dbReference type="NCBI Taxonomy" id="51315"/>
    <lineage>
        <taxon>Eukaryota</taxon>
        <taxon>Sar</taxon>
        <taxon>Alveolata</taxon>
        <taxon>Apicomplexa</taxon>
        <taxon>Conoidasida</taxon>
        <taxon>Coccidia</taxon>
        <taxon>Eucoccidiorida</taxon>
        <taxon>Eimeriorina</taxon>
        <taxon>Eimeriidae</taxon>
        <taxon>Eimeria</taxon>
    </lineage>
</organism>
<dbReference type="Pfam" id="PF25087">
    <property type="entry name" value="GMPPB_C"/>
    <property type="match status" value="1"/>
</dbReference>
<protein>
    <submittedName>
        <fullName evidence="3">Mannose-1-phosphate guanylyltransferase, putative</fullName>
    </submittedName>
</protein>
<dbReference type="AlphaFoldDB" id="U6MTZ4"/>
<dbReference type="GO" id="GO:0016779">
    <property type="term" value="F:nucleotidyltransferase activity"/>
    <property type="evidence" value="ECO:0007669"/>
    <property type="project" value="UniProtKB-KW"/>
</dbReference>
<feature type="compositionally biased region" description="Low complexity" evidence="1">
    <location>
        <begin position="64"/>
        <end position="94"/>
    </location>
</feature>
<feature type="domain" description="Mannose-1-phosphate guanyltransferase C-terminal" evidence="2">
    <location>
        <begin position="135"/>
        <end position="243"/>
    </location>
</feature>
<name>U6MTZ4_9EIME</name>
<dbReference type="PANTHER" id="PTHR22572">
    <property type="entry name" value="SUGAR-1-PHOSPHATE GUANYL TRANSFERASE"/>
    <property type="match status" value="1"/>
</dbReference>
<feature type="region of interest" description="Disordered" evidence="1">
    <location>
        <begin position="242"/>
        <end position="308"/>
    </location>
</feature>
<dbReference type="VEuPathDB" id="ToxoDB:ENH_00039750"/>
<dbReference type="SUPFAM" id="SSF51161">
    <property type="entry name" value="Trimeric LpxA-like enzymes"/>
    <property type="match status" value="1"/>
</dbReference>
<gene>
    <name evidence="3" type="ORF">ENH_00039750</name>
</gene>
<feature type="compositionally biased region" description="Gly residues" evidence="1">
    <location>
        <begin position="247"/>
        <end position="276"/>
    </location>
</feature>
<proteinExistence type="predicted"/>
<sequence length="308" mass="30785">MSLYLEDLRASRNARRDPGGPQGGPQGGPLEGGPLWGGPLGAPPEGGPLKGLLEGETPDGASFSEAPPGAPQGAPSGAPQGAPSGAPQGAPEGPLRGPLDVGNPGAPKEGIWGGPRGLACMRSQELSLVEGPQFIGNVLVDPSAVVGPDSVLGPNVTVAADVQIGRGCRLKNCALLPGVKVGDFSWINSAILGWHSQVGKWVRVEGLSVVGEDVRLQDEVFVNGAFILPHKTIANSIHQQGTIIMGPQGGPRGPQGGPRGPQGGPRGPQGAPGGPLVGPHRGPLVGPQGAPLWGPRGAPLWGLTGGTG</sequence>
<dbReference type="InterPro" id="IPR011004">
    <property type="entry name" value="Trimer_LpxA-like_sf"/>
</dbReference>
<keyword evidence="4" id="KW-1185">Reference proteome</keyword>
<evidence type="ECO:0000313" key="3">
    <source>
        <dbReference type="EMBL" id="CDJ67687.1"/>
    </source>
</evidence>
<keyword evidence="3" id="KW-0808">Transferase</keyword>
<dbReference type="Proteomes" id="UP000030754">
    <property type="component" value="Unassembled WGS sequence"/>
</dbReference>
<feature type="region of interest" description="Disordered" evidence="1">
    <location>
        <begin position="1"/>
        <end position="110"/>
    </location>
</feature>
<evidence type="ECO:0000313" key="4">
    <source>
        <dbReference type="Proteomes" id="UP000030754"/>
    </source>
</evidence>
<feature type="compositionally biased region" description="Gly residues" evidence="1">
    <location>
        <begin position="20"/>
        <end position="40"/>
    </location>
</feature>
<feature type="compositionally biased region" description="Basic and acidic residues" evidence="1">
    <location>
        <begin position="1"/>
        <end position="18"/>
    </location>
</feature>
<dbReference type="Gene3D" id="2.160.10.10">
    <property type="entry name" value="Hexapeptide repeat proteins"/>
    <property type="match status" value="1"/>
</dbReference>
<evidence type="ECO:0000256" key="1">
    <source>
        <dbReference type="SAM" id="MobiDB-lite"/>
    </source>
</evidence>
<dbReference type="InterPro" id="IPR050486">
    <property type="entry name" value="Mannose-1P_guanyltransferase"/>
</dbReference>
<reference evidence="3" key="1">
    <citation type="submission" date="2013-10" db="EMBL/GenBank/DDBJ databases">
        <title>Genomic analysis of the causative agents of coccidiosis in chickens.</title>
        <authorList>
            <person name="Reid A.J."/>
            <person name="Blake D."/>
            <person name="Billington K."/>
            <person name="Browne H."/>
            <person name="Dunn M."/>
            <person name="Hung S."/>
            <person name="Kawahara F."/>
            <person name="Miranda-Saavedra D."/>
            <person name="Mourier T."/>
            <person name="Nagra H."/>
            <person name="Otto T.D."/>
            <person name="Rawlings N."/>
            <person name="Sanchez A."/>
            <person name="Sanders M."/>
            <person name="Subramaniam C."/>
            <person name="Tay Y."/>
            <person name="Dear P."/>
            <person name="Doerig C."/>
            <person name="Gruber A."/>
            <person name="Parkinson J."/>
            <person name="Shirley M."/>
            <person name="Wan K.L."/>
            <person name="Berriman M."/>
            <person name="Tomley F."/>
            <person name="Pain A."/>
        </authorList>
    </citation>
    <scope>NUCLEOTIDE SEQUENCE [LARGE SCALE GENOMIC DNA]</scope>
    <source>
        <strain evidence="3">Houghton</strain>
    </source>
</reference>